<evidence type="ECO:0000313" key="2">
    <source>
        <dbReference type="EMBL" id="CAI4031128.1"/>
    </source>
</evidence>
<dbReference type="RefSeq" id="WP_289268084.1">
    <property type="nucleotide sequence ID" value="NZ_OX365700.1"/>
</dbReference>
<protein>
    <submittedName>
        <fullName evidence="2">Uncharacterized protein</fullName>
    </submittedName>
</protein>
<feature type="region of interest" description="Disordered" evidence="1">
    <location>
        <begin position="62"/>
        <end position="83"/>
    </location>
</feature>
<dbReference type="KEGG" id="nti:DNFV4_01558"/>
<dbReference type="AlphaFoldDB" id="A0AA86MXZ6"/>
<gene>
    <name evidence="2" type="ORF">DNFV4_01558</name>
</gene>
<proteinExistence type="predicted"/>
<dbReference type="Proteomes" id="UP001179121">
    <property type="component" value="Chromosome"/>
</dbReference>
<evidence type="ECO:0000313" key="3">
    <source>
        <dbReference type="Proteomes" id="UP001179121"/>
    </source>
</evidence>
<keyword evidence="3" id="KW-1185">Reference proteome</keyword>
<accession>A0AA86MXZ6</accession>
<name>A0AA86MXZ6_9BACT</name>
<dbReference type="EMBL" id="OX365700">
    <property type="protein sequence ID" value="CAI4031128.1"/>
    <property type="molecule type" value="Genomic_DNA"/>
</dbReference>
<evidence type="ECO:0000256" key="1">
    <source>
        <dbReference type="SAM" id="MobiDB-lite"/>
    </source>
</evidence>
<sequence>MSEKESLHPPRFVRNEQGEIIDVIVSYDDYRQFLRTLAAHADWETLPPYLQDAIDHLLAEEAKAEPGSSQPIRAVLGKPGKTA</sequence>
<reference evidence="2" key="1">
    <citation type="submission" date="2022-10" db="EMBL/GenBank/DDBJ databases">
        <authorList>
            <person name="Koch H."/>
        </authorList>
    </citation>
    <scope>NUCLEOTIDE SEQUENCE</scope>
    <source>
        <strain evidence="2">DNF</strain>
    </source>
</reference>
<organism evidence="2 3">
    <name type="scientific">Nitrospira tepida</name>
    <dbReference type="NCBI Taxonomy" id="2973512"/>
    <lineage>
        <taxon>Bacteria</taxon>
        <taxon>Pseudomonadati</taxon>
        <taxon>Nitrospirota</taxon>
        <taxon>Nitrospiria</taxon>
        <taxon>Nitrospirales</taxon>
        <taxon>Nitrospiraceae</taxon>
        <taxon>Nitrospira</taxon>
    </lineage>
</organism>